<dbReference type="Pfam" id="PF05805">
    <property type="entry name" value="L6_membrane"/>
    <property type="match status" value="1"/>
</dbReference>
<feature type="non-terminal residue" evidence="7">
    <location>
        <position position="80"/>
    </location>
</feature>
<comment type="similarity">
    <text evidence="2">Belongs to the L6 tetraspanin family.</text>
</comment>
<dbReference type="PANTHER" id="PTHR14198">
    <property type="entry name" value="TRANSMEMBRANE 4 L6 FAMILY MEMBER 1-RELATED"/>
    <property type="match status" value="1"/>
</dbReference>
<keyword evidence="8" id="KW-1185">Reference proteome</keyword>
<evidence type="ECO:0000313" key="8">
    <source>
        <dbReference type="Proteomes" id="UP000727407"/>
    </source>
</evidence>
<evidence type="ECO:0000256" key="3">
    <source>
        <dbReference type="ARBA" id="ARBA00022692"/>
    </source>
</evidence>
<name>A0A8J4TJS2_CLAMG</name>
<dbReference type="OrthoDB" id="8927805at2759"/>
<keyword evidence="3 6" id="KW-0812">Transmembrane</keyword>
<evidence type="ECO:0000256" key="2">
    <source>
        <dbReference type="ARBA" id="ARBA00006193"/>
    </source>
</evidence>
<evidence type="ECO:0000313" key="7">
    <source>
        <dbReference type="EMBL" id="KAF5891883.1"/>
    </source>
</evidence>
<dbReference type="AlphaFoldDB" id="A0A8J4TJS2"/>
<evidence type="ECO:0000256" key="5">
    <source>
        <dbReference type="ARBA" id="ARBA00023136"/>
    </source>
</evidence>
<dbReference type="PANTHER" id="PTHR14198:SF23">
    <property type="entry name" value="SI:CH211-137I24.10"/>
    <property type="match status" value="1"/>
</dbReference>
<evidence type="ECO:0000256" key="1">
    <source>
        <dbReference type="ARBA" id="ARBA00004141"/>
    </source>
</evidence>
<comment type="caution">
    <text evidence="7">The sequence shown here is derived from an EMBL/GenBank/DDBJ whole genome shotgun (WGS) entry which is preliminary data.</text>
</comment>
<keyword evidence="4 6" id="KW-1133">Transmembrane helix</keyword>
<dbReference type="GO" id="GO:0016020">
    <property type="term" value="C:membrane"/>
    <property type="evidence" value="ECO:0007669"/>
    <property type="project" value="UniProtKB-SubCell"/>
</dbReference>
<feature type="transmembrane region" description="Helical" evidence="6">
    <location>
        <begin position="42"/>
        <end position="61"/>
    </location>
</feature>
<feature type="transmembrane region" description="Helical" evidence="6">
    <location>
        <begin position="9"/>
        <end position="30"/>
    </location>
</feature>
<comment type="subcellular location">
    <subcellularLocation>
        <location evidence="1">Membrane</location>
        <topology evidence="1">Multi-pass membrane protein</topology>
    </subcellularLocation>
</comment>
<dbReference type="InterPro" id="IPR008661">
    <property type="entry name" value="L6_membrane"/>
</dbReference>
<protein>
    <submittedName>
        <fullName evidence="7">Transmembrane 4 L6 family member 5-like</fullName>
    </submittedName>
</protein>
<reference evidence="7" key="1">
    <citation type="submission" date="2020-07" db="EMBL/GenBank/DDBJ databases">
        <title>Clarias magur genome sequencing, assembly and annotation.</title>
        <authorList>
            <person name="Kushwaha B."/>
            <person name="Kumar R."/>
            <person name="Das P."/>
            <person name="Joshi C.G."/>
            <person name="Kumar D."/>
            <person name="Nagpure N.S."/>
            <person name="Pandey M."/>
            <person name="Agarwal S."/>
            <person name="Srivastava S."/>
            <person name="Singh M."/>
            <person name="Sahoo L."/>
            <person name="Jayasankar P."/>
            <person name="Meher P.K."/>
            <person name="Koringa P.G."/>
            <person name="Iquebal M.A."/>
            <person name="Das S.P."/>
            <person name="Bit A."/>
            <person name="Patnaik S."/>
            <person name="Patel N."/>
            <person name="Shah T.M."/>
            <person name="Hinsu A."/>
            <person name="Jena J.K."/>
        </authorList>
    </citation>
    <scope>NUCLEOTIDE SEQUENCE</scope>
    <source>
        <strain evidence="7">CIFAMagur01</strain>
        <tissue evidence="7">Testis</tissue>
    </source>
</reference>
<organism evidence="7 8">
    <name type="scientific">Clarias magur</name>
    <name type="common">Asian catfish</name>
    <name type="synonym">Macropteronotus magur</name>
    <dbReference type="NCBI Taxonomy" id="1594786"/>
    <lineage>
        <taxon>Eukaryota</taxon>
        <taxon>Metazoa</taxon>
        <taxon>Chordata</taxon>
        <taxon>Craniata</taxon>
        <taxon>Vertebrata</taxon>
        <taxon>Euteleostomi</taxon>
        <taxon>Actinopterygii</taxon>
        <taxon>Neopterygii</taxon>
        <taxon>Teleostei</taxon>
        <taxon>Ostariophysi</taxon>
        <taxon>Siluriformes</taxon>
        <taxon>Clariidae</taxon>
        <taxon>Clarias</taxon>
    </lineage>
</organism>
<accession>A0A8J4TJS2</accession>
<proteinExistence type="inferred from homology"/>
<evidence type="ECO:0000256" key="4">
    <source>
        <dbReference type="ARBA" id="ARBA00022989"/>
    </source>
</evidence>
<dbReference type="Proteomes" id="UP000727407">
    <property type="component" value="Unassembled WGS sequence"/>
</dbReference>
<feature type="non-terminal residue" evidence="7">
    <location>
        <position position="1"/>
    </location>
</feature>
<gene>
    <name evidence="7" type="ORF">DAT39_018408</name>
</gene>
<keyword evidence="5 6" id="KW-0472">Membrane</keyword>
<dbReference type="EMBL" id="QNUK01000544">
    <property type="protein sequence ID" value="KAF5891883.1"/>
    <property type="molecule type" value="Genomic_DNA"/>
</dbReference>
<evidence type="ECO:0000256" key="6">
    <source>
        <dbReference type="SAM" id="Phobius"/>
    </source>
</evidence>
<dbReference type="PROSITE" id="PS51257">
    <property type="entry name" value="PROKAR_LIPOPROTEIN"/>
    <property type="match status" value="1"/>
</dbReference>
<sequence>MCTGRCPRLIAKVLFLLAFVSIACNIILFFPDWKVTYLQDRHITQEVLYMGGLVGGLMVLVPETFIHITGKLACCGIRCG</sequence>